<dbReference type="InterPro" id="IPR017853">
    <property type="entry name" value="GH"/>
</dbReference>
<reference evidence="5" key="1">
    <citation type="submission" date="2020-04" db="EMBL/GenBank/DDBJ databases">
        <authorList>
            <person name="Alioto T."/>
            <person name="Alioto T."/>
            <person name="Gomez Garrido J."/>
        </authorList>
    </citation>
    <scope>NUCLEOTIDE SEQUENCE</scope>
    <source>
        <strain evidence="5">A484AB</strain>
    </source>
</reference>
<proteinExistence type="inferred from homology"/>
<protein>
    <submittedName>
        <fullName evidence="5">Cytosolic beta-glucosidase-like</fullName>
    </submittedName>
</protein>
<dbReference type="OrthoDB" id="65569at2759"/>
<dbReference type="PANTHER" id="PTHR10353">
    <property type="entry name" value="GLYCOSYL HYDROLASE"/>
    <property type="match status" value="1"/>
</dbReference>
<name>A0A6S7HCU8_PARCT</name>
<evidence type="ECO:0000313" key="6">
    <source>
        <dbReference type="Proteomes" id="UP001152795"/>
    </source>
</evidence>
<organism evidence="5 6">
    <name type="scientific">Paramuricea clavata</name>
    <name type="common">Red gorgonian</name>
    <name type="synonym">Violescent sea-whip</name>
    <dbReference type="NCBI Taxonomy" id="317549"/>
    <lineage>
        <taxon>Eukaryota</taxon>
        <taxon>Metazoa</taxon>
        <taxon>Cnidaria</taxon>
        <taxon>Anthozoa</taxon>
        <taxon>Octocorallia</taxon>
        <taxon>Malacalcyonacea</taxon>
        <taxon>Plexauridae</taxon>
        <taxon>Paramuricea</taxon>
    </lineage>
</organism>
<dbReference type="Gene3D" id="3.20.20.80">
    <property type="entry name" value="Glycosidases"/>
    <property type="match status" value="1"/>
</dbReference>
<sequence length="393" mass="45119">MVTLYHWDLPQDLDDIGGWLNVTISDIFSDYARVCFKNFGDRVKFWATLNEPWVSAIIGYGTGKHAPGIKRIKAGPYLAAHTLLLAHGKAWHVYDKEFRETQKGNVSIVLNADWHFPENNEDLYLKAAKRGMEFFLGWFANPIYVNGDYPEVMKTLIAKHSKLEGIPNRLPEFTEEEKKMLKGTADFFGLNHYTSTVCGNLTYYKNISAVDWDYWNDREIYTRRNESWLRGAPIWLNKVPQGLRNLLSYIKENYGNPEIYITENGWSEKGEDERVGEAALNDTERVGYYTEYINEALKASVLDGVDLKGYFAWSLLDNFEWHTGYHERFGIHRVNFSDPERKRTPKQSAEVYANIVADNGFPPDKSTAGKTGRAALAAVLMAMLFHLTNFAHI</sequence>
<dbReference type="GO" id="GO:0008422">
    <property type="term" value="F:beta-glucosidase activity"/>
    <property type="evidence" value="ECO:0007669"/>
    <property type="project" value="TreeGrafter"/>
</dbReference>
<evidence type="ECO:0000256" key="1">
    <source>
        <dbReference type="ARBA" id="ARBA00010838"/>
    </source>
</evidence>
<evidence type="ECO:0000313" key="5">
    <source>
        <dbReference type="EMBL" id="CAB4003695.1"/>
    </source>
</evidence>
<dbReference type="Proteomes" id="UP001152795">
    <property type="component" value="Unassembled WGS sequence"/>
</dbReference>
<comment type="similarity">
    <text evidence="1 4">Belongs to the glycosyl hydrolase 1 family.</text>
</comment>
<dbReference type="AlphaFoldDB" id="A0A6S7HCU8"/>
<dbReference type="Pfam" id="PF00232">
    <property type="entry name" value="Glyco_hydro_1"/>
    <property type="match status" value="1"/>
</dbReference>
<comment type="caution">
    <text evidence="5">The sequence shown here is derived from an EMBL/GenBank/DDBJ whole genome shotgun (WGS) entry which is preliminary data.</text>
</comment>
<keyword evidence="3" id="KW-0326">Glycosidase</keyword>
<evidence type="ECO:0000256" key="2">
    <source>
        <dbReference type="ARBA" id="ARBA00022801"/>
    </source>
</evidence>
<dbReference type="GO" id="GO:0005975">
    <property type="term" value="P:carbohydrate metabolic process"/>
    <property type="evidence" value="ECO:0007669"/>
    <property type="project" value="InterPro"/>
</dbReference>
<gene>
    <name evidence="5" type="ORF">PACLA_8A039679</name>
</gene>
<dbReference type="SUPFAM" id="SSF51445">
    <property type="entry name" value="(Trans)glycosidases"/>
    <property type="match status" value="1"/>
</dbReference>
<dbReference type="PRINTS" id="PR00131">
    <property type="entry name" value="GLHYDRLASE1"/>
</dbReference>
<keyword evidence="2" id="KW-0378">Hydrolase</keyword>
<evidence type="ECO:0000256" key="4">
    <source>
        <dbReference type="RuleBase" id="RU003690"/>
    </source>
</evidence>
<keyword evidence="6" id="KW-1185">Reference proteome</keyword>
<dbReference type="PANTHER" id="PTHR10353:SF36">
    <property type="entry name" value="LP05116P"/>
    <property type="match status" value="1"/>
</dbReference>
<evidence type="ECO:0000256" key="3">
    <source>
        <dbReference type="ARBA" id="ARBA00023295"/>
    </source>
</evidence>
<accession>A0A6S7HCU8</accession>
<dbReference type="EMBL" id="CACRXK020004699">
    <property type="protein sequence ID" value="CAB4003695.1"/>
    <property type="molecule type" value="Genomic_DNA"/>
</dbReference>
<dbReference type="InterPro" id="IPR001360">
    <property type="entry name" value="Glyco_hydro_1"/>
</dbReference>